<accession>A0ABP4KWF1</accession>
<gene>
    <name evidence="1" type="ORF">GCM10009741_05460</name>
</gene>
<dbReference type="InterPro" id="IPR032710">
    <property type="entry name" value="NTF2-like_dom_sf"/>
</dbReference>
<dbReference type="EMBL" id="BAAANC010000001">
    <property type="protein sequence ID" value="GAA1511149.1"/>
    <property type="molecule type" value="Genomic_DNA"/>
</dbReference>
<comment type="caution">
    <text evidence="1">The sequence shown here is derived from an EMBL/GenBank/DDBJ whole genome shotgun (WGS) entry which is preliminary data.</text>
</comment>
<proteinExistence type="predicted"/>
<name>A0ABP4KWF1_9ACTN</name>
<evidence type="ECO:0000313" key="2">
    <source>
        <dbReference type="Proteomes" id="UP001500363"/>
    </source>
</evidence>
<evidence type="ECO:0000313" key="1">
    <source>
        <dbReference type="EMBL" id="GAA1511149.1"/>
    </source>
</evidence>
<dbReference type="PANTHER" id="PTHR38436:SF1">
    <property type="entry name" value="ESTER CYCLASE"/>
    <property type="match status" value="1"/>
</dbReference>
<keyword evidence="2" id="KW-1185">Reference proteome</keyword>
<dbReference type="InterPro" id="IPR009959">
    <property type="entry name" value="Cyclase_SnoaL-like"/>
</dbReference>
<dbReference type="SUPFAM" id="SSF54427">
    <property type="entry name" value="NTF2-like"/>
    <property type="match status" value="1"/>
</dbReference>
<reference evidence="2" key="1">
    <citation type="journal article" date="2019" name="Int. J. Syst. Evol. Microbiol.">
        <title>The Global Catalogue of Microorganisms (GCM) 10K type strain sequencing project: providing services to taxonomists for standard genome sequencing and annotation.</title>
        <authorList>
            <consortium name="The Broad Institute Genomics Platform"/>
            <consortium name="The Broad Institute Genome Sequencing Center for Infectious Disease"/>
            <person name="Wu L."/>
            <person name="Ma J."/>
        </authorList>
    </citation>
    <scope>NUCLEOTIDE SEQUENCE [LARGE SCALE GENOMIC DNA]</scope>
    <source>
        <strain evidence="2">JCM 14303</strain>
    </source>
</reference>
<sequence length="157" mass="17084">MQWHCIEYTNSAFGGAMTTTSAYDVLERILVEGFATGDDGIVDKVCAPDLVEHQFGLAGTGEEARTRLRAAIREVHAMMPDVVYTIEDSVTVGDTVWARARARGTATGSFFGPPSGRPVDIALFEVARVRDGLLVEHWGCPDRFALLAQTGVLDQLR</sequence>
<dbReference type="PANTHER" id="PTHR38436">
    <property type="entry name" value="POLYKETIDE CYCLASE SNOAL-LIKE DOMAIN"/>
    <property type="match status" value="1"/>
</dbReference>
<organism evidence="1 2">
    <name type="scientific">Kribbella lupini</name>
    <dbReference type="NCBI Taxonomy" id="291602"/>
    <lineage>
        <taxon>Bacteria</taxon>
        <taxon>Bacillati</taxon>
        <taxon>Actinomycetota</taxon>
        <taxon>Actinomycetes</taxon>
        <taxon>Propionibacteriales</taxon>
        <taxon>Kribbellaceae</taxon>
        <taxon>Kribbella</taxon>
    </lineage>
</organism>
<dbReference type="Gene3D" id="3.10.450.50">
    <property type="match status" value="1"/>
</dbReference>
<dbReference type="Proteomes" id="UP001500363">
    <property type="component" value="Unassembled WGS sequence"/>
</dbReference>
<dbReference type="Pfam" id="PF07366">
    <property type="entry name" value="SnoaL"/>
    <property type="match status" value="1"/>
</dbReference>
<protein>
    <submittedName>
        <fullName evidence="1">Ester cyclase</fullName>
    </submittedName>
</protein>